<reference evidence="2" key="1">
    <citation type="submission" date="2017-08" db="EMBL/GenBank/DDBJ databases">
        <title>A dynamic microbial community with high functional redundancy inhabits the cold, oxic subseafloor aquifer.</title>
        <authorList>
            <person name="Tully B.J."/>
            <person name="Wheat C.G."/>
            <person name="Glazer B.T."/>
            <person name="Huber J.A."/>
        </authorList>
    </citation>
    <scope>NUCLEOTIDE SEQUENCE [LARGE SCALE GENOMIC DNA]</scope>
</reference>
<organism evidence="1 2">
    <name type="scientific">SAR324 cluster bacterium</name>
    <dbReference type="NCBI Taxonomy" id="2024889"/>
    <lineage>
        <taxon>Bacteria</taxon>
        <taxon>Deltaproteobacteria</taxon>
        <taxon>SAR324 cluster</taxon>
    </lineage>
</organism>
<accession>A0A2A4TCL9</accession>
<comment type="caution">
    <text evidence="1">The sequence shown here is derived from an EMBL/GenBank/DDBJ whole genome shotgun (WGS) entry which is preliminary data.</text>
</comment>
<evidence type="ECO:0000313" key="1">
    <source>
        <dbReference type="EMBL" id="PCI30875.1"/>
    </source>
</evidence>
<protein>
    <submittedName>
        <fullName evidence="1">Uncharacterized protein</fullName>
    </submittedName>
</protein>
<gene>
    <name evidence="1" type="ORF">COB67_00020</name>
</gene>
<dbReference type="EMBL" id="NVSR01000001">
    <property type="protein sequence ID" value="PCI30875.1"/>
    <property type="molecule type" value="Genomic_DNA"/>
</dbReference>
<sequence>MKKIELEFVFNVFAHVRDKEGDLVVKEKEHNICASNYDIAEERFMSQCSFYYEPGCVKRFYDPIGKQWHDMIEYDSLIDAINAQITIEEEILEIRLDKEMPFLQFI</sequence>
<dbReference type="Proteomes" id="UP000218113">
    <property type="component" value="Unassembled WGS sequence"/>
</dbReference>
<name>A0A2A4TCL9_9DELT</name>
<proteinExistence type="predicted"/>
<dbReference type="AlphaFoldDB" id="A0A2A4TCL9"/>
<evidence type="ECO:0000313" key="2">
    <source>
        <dbReference type="Proteomes" id="UP000218113"/>
    </source>
</evidence>